<dbReference type="AlphaFoldDB" id="F4WLD1"/>
<gene>
    <name evidence="1" type="ORF">G5I_06556</name>
</gene>
<evidence type="ECO:0000313" key="1">
    <source>
        <dbReference type="EMBL" id="EGI65094.1"/>
    </source>
</evidence>
<reference evidence="1" key="1">
    <citation type="submission" date="2011-02" db="EMBL/GenBank/DDBJ databases">
        <title>The genome of the leaf-cutting ant Acromyrmex echinatior suggests key adaptations to social evolution and fungus farming.</title>
        <authorList>
            <person name="Nygaard S."/>
            <person name="Zhang G."/>
        </authorList>
    </citation>
    <scope>NUCLEOTIDE SEQUENCE</scope>
</reference>
<sequence>MVRATLQREISLESGARSGASDLCNGIFSYGIFLDKRTLSPLMAILLNQSIHANVHNYMDRSIVTWLLLARRICQWRNQNRKKCKGMRTVMNPKGIHHDIRDQQEKYFKLYPCIVTITKIYVREIQEHSRSALGYKACFLMFTPLHPPEHPDYDLYMSITLKRVSTNDRPIAHAIIIYDEMVNVENNSWQNGCEPGGDVKSAKWVKREALRIQKAFGALWLKFASASQHKNYKSLKH</sequence>
<protein>
    <submittedName>
        <fullName evidence="1">Uncharacterized protein</fullName>
    </submittedName>
</protein>
<keyword evidence="2" id="KW-1185">Reference proteome</keyword>
<dbReference type="Proteomes" id="UP000007755">
    <property type="component" value="Unassembled WGS sequence"/>
</dbReference>
<name>F4WLD1_ACREC</name>
<evidence type="ECO:0000313" key="2">
    <source>
        <dbReference type="Proteomes" id="UP000007755"/>
    </source>
</evidence>
<accession>F4WLD1</accession>
<dbReference type="InParanoid" id="F4WLD1"/>
<dbReference type="EMBL" id="GL888207">
    <property type="protein sequence ID" value="EGI65094.1"/>
    <property type="molecule type" value="Genomic_DNA"/>
</dbReference>
<organism evidence="2">
    <name type="scientific">Acromyrmex echinatior</name>
    <name type="common">Panamanian leafcutter ant</name>
    <name type="synonym">Acromyrmex octospinosus echinatior</name>
    <dbReference type="NCBI Taxonomy" id="103372"/>
    <lineage>
        <taxon>Eukaryota</taxon>
        <taxon>Metazoa</taxon>
        <taxon>Ecdysozoa</taxon>
        <taxon>Arthropoda</taxon>
        <taxon>Hexapoda</taxon>
        <taxon>Insecta</taxon>
        <taxon>Pterygota</taxon>
        <taxon>Neoptera</taxon>
        <taxon>Endopterygota</taxon>
        <taxon>Hymenoptera</taxon>
        <taxon>Apocrita</taxon>
        <taxon>Aculeata</taxon>
        <taxon>Formicoidea</taxon>
        <taxon>Formicidae</taxon>
        <taxon>Myrmicinae</taxon>
        <taxon>Acromyrmex</taxon>
    </lineage>
</organism>
<proteinExistence type="predicted"/>